<evidence type="ECO:0000256" key="2">
    <source>
        <dbReference type="SAM" id="MobiDB-lite"/>
    </source>
</evidence>
<dbReference type="OrthoDB" id="311904at2"/>
<feature type="region of interest" description="Disordered" evidence="2">
    <location>
        <begin position="1"/>
        <end position="25"/>
    </location>
</feature>
<keyword evidence="6" id="KW-1185">Reference proteome</keyword>
<sequence length="374" mass="40288">MPRVYHSRGSVGPRVRRDRPGSDSEGVRLKSQDILRWLPYAVMAVVAVVDVLAGPRLGFLPLLTLGPTFASVSGTVGRTAMAGGIALAICVPLASYNNLLGRPQNYLTIATIGAVTGASMLAGRLRIRREHELANVRRVAEAAQRVLLRPVPRRAGDLRIALSYTSAAAESQIGGDLYEVVTTPTGVRLLIGDVQGKGLEAVETAAWALGAFREAAYEEEELTRLCERLETSLARHLGGEQFVTALLAEVHDDEITLLACGHPPPIVLKHDGRVFSALPPEEAPPLGLGPLGAPRPKPYSVPFEEGDQILLYTDGVIEARDGKGRFYPLEERVGVLAQDDPQDALDGLRDDLLRHVGGPILDDAAMLLVLRHRD</sequence>
<keyword evidence="1" id="KW-0378">Hydrolase</keyword>
<evidence type="ECO:0000259" key="4">
    <source>
        <dbReference type="SMART" id="SM00331"/>
    </source>
</evidence>
<reference evidence="5 6" key="1">
    <citation type="submission" date="2018-06" db="EMBL/GenBank/DDBJ databases">
        <title>Sphaerisporangium craniellae sp. nov., isolated from a marine sponge in the South China Sea.</title>
        <authorList>
            <person name="Li L."/>
        </authorList>
    </citation>
    <scope>NUCLEOTIDE SEQUENCE [LARGE SCALE GENOMIC DNA]</scope>
    <source>
        <strain evidence="5 6">CCTCC AA 208026</strain>
    </source>
</reference>
<dbReference type="EMBL" id="QOIL01000013">
    <property type="protein sequence ID" value="RCG28559.1"/>
    <property type="molecule type" value="Genomic_DNA"/>
</dbReference>
<gene>
    <name evidence="5" type="ORF">DQ384_22660</name>
</gene>
<keyword evidence="3" id="KW-1133">Transmembrane helix</keyword>
<evidence type="ECO:0000256" key="1">
    <source>
        <dbReference type="ARBA" id="ARBA00022801"/>
    </source>
</evidence>
<dbReference type="InterPro" id="IPR052016">
    <property type="entry name" value="Bact_Sigma-Reg"/>
</dbReference>
<dbReference type="InterPro" id="IPR036457">
    <property type="entry name" value="PPM-type-like_dom_sf"/>
</dbReference>
<dbReference type="SMART" id="SM00331">
    <property type="entry name" value="PP2C_SIG"/>
    <property type="match status" value="1"/>
</dbReference>
<protein>
    <submittedName>
        <fullName evidence="5">Serine/threonine-protein phosphatase</fullName>
    </submittedName>
</protein>
<feature type="domain" description="PPM-type phosphatase" evidence="4">
    <location>
        <begin position="158"/>
        <end position="371"/>
    </location>
</feature>
<feature type="transmembrane region" description="Helical" evidence="3">
    <location>
        <begin position="106"/>
        <end position="125"/>
    </location>
</feature>
<dbReference type="Proteomes" id="UP000253094">
    <property type="component" value="Unassembled WGS sequence"/>
</dbReference>
<feature type="transmembrane region" description="Helical" evidence="3">
    <location>
        <begin position="75"/>
        <end position="94"/>
    </location>
</feature>
<dbReference type="SUPFAM" id="SSF81606">
    <property type="entry name" value="PP2C-like"/>
    <property type="match status" value="1"/>
</dbReference>
<dbReference type="PANTHER" id="PTHR43156:SF2">
    <property type="entry name" value="STAGE II SPORULATION PROTEIN E"/>
    <property type="match status" value="1"/>
</dbReference>
<dbReference type="GO" id="GO:0016791">
    <property type="term" value="F:phosphatase activity"/>
    <property type="evidence" value="ECO:0007669"/>
    <property type="project" value="TreeGrafter"/>
</dbReference>
<dbReference type="PANTHER" id="PTHR43156">
    <property type="entry name" value="STAGE II SPORULATION PROTEIN E-RELATED"/>
    <property type="match status" value="1"/>
</dbReference>
<feature type="transmembrane region" description="Helical" evidence="3">
    <location>
        <begin position="37"/>
        <end position="55"/>
    </location>
</feature>
<accession>A0A367FF79</accession>
<organism evidence="5 6">
    <name type="scientific">Sphaerisporangium album</name>
    <dbReference type="NCBI Taxonomy" id="509200"/>
    <lineage>
        <taxon>Bacteria</taxon>
        <taxon>Bacillati</taxon>
        <taxon>Actinomycetota</taxon>
        <taxon>Actinomycetes</taxon>
        <taxon>Streptosporangiales</taxon>
        <taxon>Streptosporangiaceae</taxon>
        <taxon>Sphaerisporangium</taxon>
    </lineage>
</organism>
<dbReference type="FunFam" id="3.60.40.10:FF:000058">
    <property type="entry name" value="Stage II sporulation protein E"/>
    <property type="match status" value="1"/>
</dbReference>
<evidence type="ECO:0000313" key="6">
    <source>
        <dbReference type="Proteomes" id="UP000253094"/>
    </source>
</evidence>
<evidence type="ECO:0000256" key="3">
    <source>
        <dbReference type="SAM" id="Phobius"/>
    </source>
</evidence>
<dbReference type="AlphaFoldDB" id="A0A367FF79"/>
<keyword evidence="3" id="KW-0812">Transmembrane</keyword>
<proteinExistence type="predicted"/>
<comment type="caution">
    <text evidence="5">The sequence shown here is derived from an EMBL/GenBank/DDBJ whole genome shotgun (WGS) entry which is preliminary data.</text>
</comment>
<name>A0A367FF79_9ACTN</name>
<keyword evidence="3" id="KW-0472">Membrane</keyword>
<dbReference type="Pfam" id="PF07228">
    <property type="entry name" value="SpoIIE"/>
    <property type="match status" value="1"/>
</dbReference>
<dbReference type="Gene3D" id="3.60.40.10">
    <property type="entry name" value="PPM-type phosphatase domain"/>
    <property type="match status" value="1"/>
</dbReference>
<evidence type="ECO:0000313" key="5">
    <source>
        <dbReference type="EMBL" id="RCG28559.1"/>
    </source>
</evidence>
<dbReference type="InterPro" id="IPR001932">
    <property type="entry name" value="PPM-type_phosphatase-like_dom"/>
</dbReference>